<gene>
    <name evidence="1" type="ordered locus">Sterm_1831</name>
</gene>
<reference evidence="1 2" key="2">
    <citation type="journal article" date="2010" name="Stand. Genomic Sci.">
        <title>Complete genome sequence of Sebaldella termitidis type strain (NCTC 11300).</title>
        <authorList>
            <person name="Harmon-Smith M."/>
            <person name="Celia L."/>
            <person name="Chertkov O."/>
            <person name="Lapidus A."/>
            <person name="Copeland A."/>
            <person name="Glavina Del Rio T."/>
            <person name="Nolan M."/>
            <person name="Lucas S."/>
            <person name="Tice H."/>
            <person name="Cheng J.F."/>
            <person name="Han C."/>
            <person name="Detter J.C."/>
            <person name="Bruce D."/>
            <person name="Goodwin L."/>
            <person name="Pitluck S."/>
            <person name="Pati A."/>
            <person name="Liolios K."/>
            <person name="Ivanova N."/>
            <person name="Mavromatis K."/>
            <person name="Mikhailova N."/>
            <person name="Chen A."/>
            <person name="Palaniappan K."/>
            <person name="Land M."/>
            <person name="Hauser L."/>
            <person name="Chang Y.J."/>
            <person name="Jeffries C.D."/>
            <person name="Brettin T."/>
            <person name="Goker M."/>
            <person name="Beck B."/>
            <person name="Bristow J."/>
            <person name="Eisen J.A."/>
            <person name="Markowitz V."/>
            <person name="Hugenholtz P."/>
            <person name="Kyrpides N.C."/>
            <person name="Klenk H.P."/>
            <person name="Chen F."/>
        </authorList>
    </citation>
    <scope>NUCLEOTIDE SEQUENCE [LARGE SCALE GENOMIC DNA]</scope>
    <source>
        <strain evidence="2">ATCC 33386 / NCTC 11300</strain>
    </source>
</reference>
<dbReference type="HOGENOM" id="CLU_3239449_0_0_0"/>
<dbReference type="Proteomes" id="UP000000845">
    <property type="component" value="Chromosome"/>
</dbReference>
<organism evidence="1 2">
    <name type="scientific">Sebaldella termitidis (strain ATCC 33386 / NCTC 11300)</name>
    <dbReference type="NCBI Taxonomy" id="526218"/>
    <lineage>
        <taxon>Bacteria</taxon>
        <taxon>Fusobacteriati</taxon>
        <taxon>Fusobacteriota</taxon>
        <taxon>Fusobacteriia</taxon>
        <taxon>Fusobacteriales</taxon>
        <taxon>Leptotrichiaceae</taxon>
        <taxon>Sebaldella</taxon>
    </lineage>
</organism>
<dbReference type="KEGG" id="str:Sterm_1831"/>
<evidence type="ECO:0000313" key="1">
    <source>
        <dbReference type="EMBL" id="ACZ08689.1"/>
    </source>
</evidence>
<accession>D1AJ01</accession>
<name>D1AJ01_SEBTE</name>
<dbReference type="EMBL" id="CP001739">
    <property type="protein sequence ID" value="ACZ08689.1"/>
    <property type="molecule type" value="Genomic_DNA"/>
</dbReference>
<protein>
    <submittedName>
        <fullName evidence="1">Uncharacterized protein</fullName>
    </submittedName>
</protein>
<proteinExistence type="predicted"/>
<keyword evidence="2" id="KW-1185">Reference proteome</keyword>
<evidence type="ECO:0000313" key="2">
    <source>
        <dbReference type="Proteomes" id="UP000000845"/>
    </source>
</evidence>
<dbReference type="AlphaFoldDB" id="D1AJ01"/>
<sequence>MKIGLKKSMVMRCFMIITKAELAIEELSECITFSFEIGRKIAL</sequence>
<reference evidence="2" key="1">
    <citation type="submission" date="2009-09" db="EMBL/GenBank/DDBJ databases">
        <title>The complete chromosome of Sebaldella termitidis ATCC 33386.</title>
        <authorList>
            <consortium name="US DOE Joint Genome Institute (JGI-PGF)"/>
            <person name="Lucas S."/>
            <person name="Copeland A."/>
            <person name="Lapidus A."/>
            <person name="Glavina del Rio T."/>
            <person name="Dalin E."/>
            <person name="Tice H."/>
            <person name="Bruce D."/>
            <person name="Goodwin L."/>
            <person name="Pitluck S."/>
            <person name="Kyrpides N."/>
            <person name="Mavromatis K."/>
            <person name="Ivanova N."/>
            <person name="Mikhailova N."/>
            <person name="Sims D."/>
            <person name="Meincke L."/>
            <person name="Brettin T."/>
            <person name="Detter J.C."/>
            <person name="Han C."/>
            <person name="Larimer F."/>
            <person name="Land M."/>
            <person name="Hauser L."/>
            <person name="Markowitz V."/>
            <person name="Cheng J.F."/>
            <person name="Hugenholtz P."/>
            <person name="Woyke T."/>
            <person name="Wu D."/>
            <person name="Eisen J.A."/>
        </authorList>
    </citation>
    <scope>NUCLEOTIDE SEQUENCE [LARGE SCALE GENOMIC DNA]</scope>
    <source>
        <strain evidence="2">ATCC 33386 / NCTC 11300</strain>
    </source>
</reference>